<comment type="caution">
    <text evidence="1">The sequence shown here is derived from an EMBL/GenBank/DDBJ whole genome shotgun (WGS) entry which is preliminary data.</text>
</comment>
<keyword evidence="2" id="KW-1185">Reference proteome</keyword>
<accession>A0AA38S2J2</accession>
<proteinExistence type="predicted"/>
<evidence type="ECO:0000313" key="1">
    <source>
        <dbReference type="EMBL" id="KAJ9149469.1"/>
    </source>
</evidence>
<dbReference type="EMBL" id="JANBVO010000010">
    <property type="protein sequence ID" value="KAJ9149469.1"/>
    <property type="molecule type" value="Genomic_DNA"/>
</dbReference>
<dbReference type="AlphaFoldDB" id="A0AA38S2J2"/>
<protein>
    <submittedName>
        <fullName evidence="1">Uncharacterized protein</fullName>
    </submittedName>
</protein>
<organism evidence="1 2">
    <name type="scientific">Pleurostoma richardsiae</name>
    <dbReference type="NCBI Taxonomy" id="41990"/>
    <lineage>
        <taxon>Eukaryota</taxon>
        <taxon>Fungi</taxon>
        <taxon>Dikarya</taxon>
        <taxon>Ascomycota</taxon>
        <taxon>Pezizomycotina</taxon>
        <taxon>Sordariomycetes</taxon>
        <taxon>Sordariomycetidae</taxon>
        <taxon>Calosphaeriales</taxon>
        <taxon>Pleurostomataceae</taxon>
        <taxon>Pleurostoma</taxon>
    </lineage>
</organism>
<gene>
    <name evidence="1" type="ORF">NKR23_g4288</name>
</gene>
<evidence type="ECO:0000313" key="2">
    <source>
        <dbReference type="Proteomes" id="UP001174694"/>
    </source>
</evidence>
<dbReference type="Proteomes" id="UP001174694">
    <property type="component" value="Unassembled WGS sequence"/>
</dbReference>
<sequence length="251" mass="28706">MPLFINLRIFAGCDEHLTKKHGILEADKSMLDAMRRFSVLRAVSKEVNKLFARLPHTMQTYKGTIRFHASKDLFMLRYLDHLSYWSMSDKKLQALQSILPSGMVDVGIYLEFNAAWLPKRESDLTMLPLIAPALLSVKRIFLAMPHCLGKHKGDGYLLKAEEDVSSETGETTPQRHYVWQPGPADNAPDGMMYRIRALEKIMNEALQRLAGCKNAQHSSLEVQKWIQRLEFVGLMHHDYGGSRVGTRYVMD</sequence>
<reference evidence="1" key="1">
    <citation type="submission" date="2022-07" db="EMBL/GenBank/DDBJ databases">
        <title>Fungi with potential for degradation of polypropylene.</title>
        <authorList>
            <person name="Gostincar C."/>
        </authorList>
    </citation>
    <scope>NUCLEOTIDE SEQUENCE</scope>
    <source>
        <strain evidence="1">EXF-13308</strain>
    </source>
</reference>
<name>A0AA38S2J2_9PEZI</name>